<reference evidence="8 9" key="1">
    <citation type="journal article" date="2009" name="Genome Res.">
        <title>Complete genome of the cellulolytic thermophile Acidothermus cellulolyticus 11B provides insights into its ecophysiological and evolutionary adaptations.</title>
        <authorList>
            <person name="Barabote R.D."/>
            <person name="Xie G."/>
            <person name="Leu D.H."/>
            <person name="Normand P."/>
            <person name="Necsulea A."/>
            <person name="Daubin V."/>
            <person name="Medigue C."/>
            <person name="Adney W.S."/>
            <person name="Xu X.C."/>
            <person name="Lapidus A."/>
            <person name="Parales R.E."/>
            <person name="Detter C."/>
            <person name="Pujic P."/>
            <person name="Bruce D."/>
            <person name="Lavire C."/>
            <person name="Challacombe J.F."/>
            <person name="Brettin T.S."/>
            <person name="Berry A.M."/>
        </authorList>
    </citation>
    <scope>NUCLEOTIDE SEQUENCE [LARGE SCALE GENOMIC DNA]</scope>
    <source>
        <strain evidence="9">ATCC 43068 / DSM 8971 / 11B</strain>
    </source>
</reference>
<dbReference type="KEGG" id="ace:Acel_0989"/>
<dbReference type="Pfam" id="PF01266">
    <property type="entry name" value="DAO"/>
    <property type="match status" value="1"/>
</dbReference>
<keyword evidence="9" id="KW-1185">Reference proteome</keyword>
<dbReference type="GO" id="GO:0043799">
    <property type="term" value="F:glycine oxidase activity"/>
    <property type="evidence" value="ECO:0007669"/>
    <property type="project" value="UniProtKB-EC"/>
</dbReference>
<evidence type="ECO:0000256" key="2">
    <source>
        <dbReference type="ARBA" id="ARBA00022977"/>
    </source>
</evidence>
<comment type="catalytic activity">
    <reaction evidence="4">
        <text>glycine + O2 + H2O = glyoxylate + H2O2 + NH4(+)</text>
        <dbReference type="Rhea" id="RHEA:11532"/>
        <dbReference type="ChEBI" id="CHEBI:15377"/>
        <dbReference type="ChEBI" id="CHEBI:15379"/>
        <dbReference type="ChEBI" id="CHEBI:16240"/>
        <dbReference type="ChEBI" id="CHEBI:28938"/>
        <dbReference type="ChEBI" id="CHEBI:36655"/>
        <dbReference type="ChEBI" id="CHEBI:57305"/>
        <dbReference type="EC" id="1.4.3.19"/>
    </reaction>
</comment>
<feature type="domain" description="FAD dependent oxidoreductase" evidence="7">
    <location>
        <begin position="2"/>
        <end position="343"/>
    </location>
</feature>
<dbReference type="eggNOG" id="COG0665">
    <property type="taxonomic scope" value="Bacteria"/>
</dbReference>
<evidence type="ECO:0000313" key="9">
    <source>
        <dbReference type="Proteomes" id="UP000008221"/>
    </source>
</evidence>
<dbReference type="InterPro" id="IPR006076">
    <property type="entry name" value="FAD-dep_OxRdtase"/>
</dbReference>
<evidence type="ECO:0000256" key="5">
    <source>
        <dbReference type="ARBA" id="ARBA00050018"/>
    </source>
</evidence>
<comment type="pathway">
    <text evidence="1">Cofactor biosynthesis; thiamine diphosphate biosynthesis.</text>
</comment>
<dbReference type="InterPro" id="IPR012727">
    <property type="entry name" value="Gly_oxidase_ThiO"/>
</dbReference>
<dbReference type="Proteomes" id="UP000008221">
    <property type="component" value="Chromosome"/>
</dbReference>
<evidence type="ECO:0000256" key="4">
    <source>
        <dbReference type="ARBA" id="ARBA00049872"/>
    </source>
</evidence>
<dbReference type="EMBL" id="CP000481">
    <property type="protein sequence ID" value="ABK52762.1"/>
    <property type="molecule type" value="Genomic_DNA"/>
</dbReference>
<dbReference type="GO" id="GO:0009228">
    <property type="term" value="P:thiamine biosynthetic process"/>
    <property type="evidence" value="ECO:0007669"/>
    <property type="project" value="UniProtKB-KW"/>
</dbReference>
<dbReference type="GO" id="GO:0009229">
    <property type="term" value="P:thiamine diphosphate biosynthetic process"/>
    <property type="evidence" value="ECO:0007669"/>
    <property type="project" value="UniProtKB-UniPathway"/>
</dbReference>
<dbReference type="Gene3D" id="3.50.50.60">
    <property type="entry name" value="FAD/NAD(P)-binding domain"/>
    <property type="match status" value="1"/>
</dbReference>
<dbReference type="PANTHER" id="PTHR13847:SF289">
    <property type="entry name" value="GLYCINE OXIDASE"/>
    <property type="match status" value="1"/>
</dbReference>
<evidence type="ECO:0000259" key="7">
    <source>
        <dbReference type="Pfam" id="PF01266"/>
    </source>
</evidence>
<dbReference type="FunCoup" id="A0LTK2">
    <property type="interactions" value="95"/>
</dbReference>
<organism evidence="8 9">
    <name type="scientific">Acidothermus cellulolyticus (strain ATCC 43068 / DSM 8971 / 11B)</name>
    <dbReference type="NCBI Taxonomy" id="351607"/>
    <lineage>
        <taxon>Bacteria</taxon>
        <taxon>Bacillati</taxon>
        <taxon>Actinomycetota</taxon>
        <taxon>Actinomycetes</taxon>
        <taxon>Acidothermales</taxon>
        <taxon>Acidothermaceae</taxon>
        <taxon>Acidothermus</taxon>
    </lineage>
</organism>
<dbReference type="PANTHER" id="PTHR13847">
    <property type="entry name" value="SARCOSINE DEHYDROGENASE-RELATED"/>
    <property type="match status" value="1"/>
</dbReference>
<dbReference type="HOGENOM" id="CLU_007884_4_5_11"/>
<dbReference type="STRING" id="351607.Acel_0989"/>
<feature type="compositionally biased region" description="Basic and acidic residues" evidence="6">
    <location>
        <begin position="393"/>
        <end position="404"/>
    </location>
</feature>
<protein>
    <recommendedName>
        <fullName evidence="5">glycine oxidase</fullName>
        <ecNumber evidence="5">1.4.3.19</ecNumber>
    </recommendedName>
</protein>
<evidence type="ECO:0000256" key="6">
    <source>
        <dbReference type="SAM" id="MobiDB-lite"/>
    </source>
</evidence>
<dbReference type="SUPFAM" id="SSF54373">
    <property type="entry name" value="FAD-linked reductases, C-terminal domain"/>
    <property type="match status" value="1"/>
</dbReference>
<dbReference type="GO" id="GO:0005737">
    <property type="term" value="C:cytoplasm"/>
    <property type="evidence" value="ECO:0007669"/>
    <property type="project" value="TreeGrafter"/>
</dbReference>
<dbReference type="EC" id="1.4.3.19" evidence="5"/>
<proteinExistence type="predicted"/>
<evidence type="ECO:0000256" key="3">
    <source>
        <dbReference type="ARBA" id="ARBA00023002"/>
    </source>
</evidence>
<dbReference type="UniPathway" id="UPA00060"/>
<dbReference type="SUPFAM" id="SSF51905">
    <property type="entry name" value="FAD/NAD(P)-binding domain"/>
    <property type="match status" value="1"/>
</dbReference>
<dbReference type="NCBIfam" id="TIGR02352">
    <property type="entry name" value="thiamin_ThiO"/>
    <property type="match status" value="1"/>
</dbReference>
<dbReference type="Gene3D" id="3.30.9.10">
    <property type="entry name" value="D-Amino Acid Oxidase, subunit A, domain 2"/>
    <property type="match status" value="1"/>
</dbReference>
<evidence type="ECO:0000256" key="1">
    <source>
        <dbReference type="ARBA" id="ARBA00004948"/>
    </source>
</evidence>
<dbReference type="GO" id="GO:0050660">
    <property type="term" value="F:flavin adenine dinucleotide binding"/>
    <property type="evidence" value="ECO:0007669"/>
    <property type="project" value="InterPro"/>
</dbReference>
<keyword evidence="2" id="KW-0784">Thiamine biosynthesis</keyword>
<name>A0LTK2_ACIC1</name>
<sequence>MVGAGVIGLATAWRCAQRGFNVTVVDPDPGRGASHYAAGMLAPVTEAHFGEESLLHLTIEAARRYPAFVADLQAAAGISVGYRTTGMLAVAFDNDDRAVLAELHAYHNSLGLTSTLLSSRECRDREPALAPAIRAGLWVEGDHQVDNRRLVQALRAACDRVGVRFLPTEAHLDVHGNRVRGANGIPAAATVLAAGAWSPHVAGLPEAVRPPVRPVKGQILRLRVDPNRPLLTRAVRAFVRGRPLYVVPRETGEIVVGGTVEEMGFDQRVTVEAVADLLDDARRLVPGLVDADFVEASAGLRPGSPDNGPMVGPSGVDGLVIATGHYRNGILLAPITADAVAELLATGAIPEEFVPFDPRRFFDPDWSARHSHRRTAPAASPRSGKDGTSAEPDAARDEKEAATK</sequence>
<dbReference type="InParanoid" id="A0LTK2"/>
<evidence type="ECO:0000313" key="8">
    <source>
        <dbReference type="EMBL" id="ABK52762.1"/>
    </source>
</evidence>
<feature type="region of interest" description="Disordered" evidence="6">
    <location>
        <begin position="364"/>
        <end position="404"/>
    </location>
</feature>
<dbReference type="AlphaFoldDB" id="A0LTK2"/>
<keyword evidence="3 8" id="KW-0560">Oxidoreductase</keyword>
<dbReference type="InterPro" id="IPR036188">
    <property type="entry name" value="FAD/NAD-bd_sf"/>
</dbReference>
<gene>
    <name evidence="8" type="ordered locus">Acel_0989</name>
</gene>
<accession>A0LTK2</accession>